<gene>
    <name evidence="1" type="ORF">GQE99_02380</name>
</gene>
<protein>
    <submittedName>
        <fullName evidence="1">DUF3775 domain-containing protein</fullName>
    </submittedName>
</protein>
<dbReference type="RefSeq" id="WP_161349980.1">
    <property type="nucleotide sequence ID" value="NZ_WTUX01000005.1"/>
</dbReference>
<dbReference type="InterPro" id="IPR022254">
    <property type="entry name" value="DUF3775"/>
</dbReference>
<accession>A0A845LYI7</accession>
<dbReference type="AlphaFoldDB" id="A0A845LYI7"/>
<comment type="caution">
    <text evidence="1">The sequence shown here is derived from an EMBL/GenBank/DDBJ whole genome shotgun (WGS) entry which is preliminary data.</text>
</comment>
<keyword evidence="2" id="KW-1185">Reference proteome</keyword>
<dbReference type="Proteomes" id="UP000467322">
    <property type="component" value="Unassembled WGS sequence"/>
</dbReference>
<sequence length="136" mass="15015">MDEDTATEMTVTLETICAIARGAHDLMGKSAASTDDPDEDDPETDVLEDRGHDAIEAELRHLIDDLDHDAQIDLVTVMWLGRDETEDWDSLRAIAVDEHTDFTSEYLLGTPRLADYLLAGLDRLGLSCDGAGWENP</sequence>
<proteinExistence type="predicted"/>
<evidence type="ECO:0000313" key="1">
    <source>
        <dbReference type="EMBL" id="MZR11862.1"/>
    </source>
</evidence>
<dbReference type="Pfam" id="PF12616">
    <property type="entry name" value="DUF3775"/>
    <property type="match status" value="1"/>
</dbReference>
<reference evidence="1 2" key="1">
    <citation type="submission" date="2019-12" db="EMBL/GenBank/DDBJ databases">
        <title>Maritimibacter sp. nov. sp. isolated from sea sand.</title>
        <authorList>
            <person name="Kim J."/>
            <person name="Jeong S.E."/>
            <person name="Jung H.S."/>
            <person name="Jeon C.O."/>
        </authorList>
    </citation>
    <scope>NUCLEOTIDE SEQUENCE [LARGE SCALE GENOMIC DNA]</scope>
    <source>
        <strain evidence="1 2">DP07</strain>
    </source>
</reference>
<organism evidence="1 2">
    <name type="scientific">Maritimibacter harenae</name>
    <dbReference type="NCBI Taxonomy" id="2606218"/>
    <lineage>
        <taxon>Bacteria</taxon>
        <taxon>Pseudomonadati</taxon>
        <taxon>Pseudomonadota</taxon>
        <taxon>Alphaproteobacteria</taxon>
        <taxon>Rhodobacterales</taxon>
        <taxon>Roseobacteraceae</taxon>
        <taxon>Maritimibacter</taxon>
    </lineage>
</organism>
<name>A0A845LYI7_9RHOB</name>
<dbReference type="EMBL" id="WTUX01000005">
    <property type="protein sequence ID" value="MZR11862.1"/>
    <property type="molecule type" value="Genomic_DNA"/>
</dbReference>
<evidence type="ECO:0000313" key="2">
    <source>
        <dbReference type="Proteomes" id="UP000467322"/>
    </source>
</evidence>